<accession>A0A0J1BAK0</accession>
<evidence type="ECO:0000256" key="1">
    <source>
        <dbReference type="ARBA" id="ARBA00001974"/>
    </source>
</evidence>
<dbReference type="InterPro" id="IPR036873">
    <property type="entry name" value="Rhodanese-like_dom_sf"/>
</dbReference>
<dbReference type="InterPro" id="IPR050260">
    <property type="entry name" value="FAD-bd_OxRdtase"/>
</dbReference>
<dbReference type="EC" id="1.8.1.14" evidence="8"/>
<dbReference type="InterPro" id="IPR036188">
    <property type="entry name" value="FAD/NAD-bd_sf"/>
</dbReference>
<evidence type="ECO:0000256" key="2">
    <source>
        <dbReference type="ARBA" id="ARBA00009130"/>
    </source>
</evidence>
<comment type="similarity">
    <text evidence="2">Belongs to the class-III pyridine nucleotide-disulfide oxidoreductase family.</text>
</comment>
<dbReference type="Gene3D" id="3.40.250.10">
    <property type="entry name" value="Rhodanese-like domain"/>
    <property type="match status" value="1"/>
</dbReference>
<evidence type="ECO:0000313" key="8">
    <source>
        <dbReference type="EMBL" id="KLU03521.1"/>
    </source>
</evidence>
<gene>
    <name evidence="8" type="ORF">RISK_004418</name>
</gene>
<keyword evidence="6" id="KW-0676">Redox-active center</keyword>
<dbReference type="InterPro" id="IPR023753">
    <property type="entry name" value="FAD/NAD-binding_dom"/>
</dbReference>
<dbReference type="AlphaFoldDB" id="A0A0J1BAK0"/>
<dbReference type="STRING" id="595434.RISK_004418"/>
<proteinExistence type="inferred from homology"/>
<dbReference type="Pfam" id="PF07992">
    <property type="entry name" value="Pyr_redox_2"/>
    <property type="match status" value="1"/>
</dbReference>
<dbReference type="InterPro" id="IPR004099">
    <property type="entry name" value="Pyr_nucl-diS_OxRdtase_dimer"/>
</dbReference>
<dbReference type="RefSeq" id="WP_047815682.1">
    <property type="nucleotide sequence ID" value="NZ_LECT01000036.1"/>
</dbReference>
<evidence type="ECO:0000259" key="7">
    <source>
        <dbReference type="PROSITE" id="PS50206"/>
    </source>
</evidence>
<organism evidence="8 9">
    <name type="scientific">Rhodopirellula islandica</name>
    <dbReference type="NCBI Taxonomy" id="595434"/>
    <lineage>
        <taxon>Bacteria</taxon>
        <taxon>Pseudomonadati</taxon>
        <taxon>Planctomycetota</taxon>
        <taxon>Planctomycetia</taxon>
        <taxon>Pirellulales</taxon>
        <taxon>Pirellulaceae</taxon>
        <taxon>Rhodopirellula</taxon>
    </lineage>
</organism>
<keyword evidence="9" id="KW-1185">Reference proteome</keyword>
<dbReference type="PRINTS" id="PR00411">
    <property type="entry name" value="PNDRDTASEI"/>
</dbReference>
<comment type="cofactor">
    <cofactor evidence="1">
        <name>FAD</name>
        <dbReference type="ChEBI" id="CHEBI:57692"/>
    </cofactor>
</comment>
<dbReference type="PANTHER" id="PTHR43429:SF1">
    <property type="entry name" value="NAD(P)H SULFUR OXIDOREDUCTASE (COA-DEPENDENT)"/>
    <property type="match status" value="1"/>
</dbReference>
<protein>
    <submittedName>
        <fullName evidence="8">CoA-disulfide reductase</fullName>
        <ecNumber evidence="8">1.8.1.14</ecNumber>
    </submittedName>
</protein>
<evidence type="ECO:0000256" key="4">
    <source>
        <dbReference type="ARBA" id="ARBA00022827"/>
    </source>
</evidence>
<evidence type="ECO:0000313" key="9">
    <source>
        <dbReference type="Proteomes" id="UP000036367"/>
    </source>
</evidence>
<comment type="caution">
    <text evidence="8">The sequence shown here is derived from an EMBL/GenBank/DDBJ whole genome shotgun (WGS) entry which is preliminary data.</text>
</comment>
<evidence type="ECO:0000256" key="6">
    <source>
        <dbReference type="ARBA" id="ARBA00023284"/>
    </source>
</evidence>
<dbReference type="Pfam" id="PF02852">
    <property type="entry name" value="Pyr_redox_dim"/>
    <property type="match status" value="1"/>
</dbReference>
<dbReference type="EMBL" id="LECT01000036">
    <property type="protein sequence ID" value="KLU03521.1"/>
    <property type="molecule type" value="Genomic_DNA"/>
</dbReference>
<keyword evidence="3" id="KW-0285">Flavoprotein</keyword>
<dbReference type="InterPro" id="IPR016156">
    <property type="entry name" value="FAD/NAD-linked_Rdtase_dimer_sf"/>
</dbReference>
<evidence type="ECO:0000256" key="5">
    <source>
        <dbReference type="ARBA" id="ARBA00023002"/>
    </source>
</evidence>
<dbReference type="InterPro" id="IPR001763">
    <property type="entry name" value="Rhodanese-like_dom"/>
</dbReference>
<keyword evidence="5 8" id="KW-0560">Oxidoreductase</keyword>
<dbReference type="SUPFAM" id="SSF55424">
    <property type="entry name" value="FAD/NAD-linked reductases, dimerisation (C-terminal) domain"/>
    <property type="match status" value="1"/>
</dbReference>
<keyword evidence="4" id="KW-0274">FAD</keyword>
<dbReference type="PRINTS" id="PR00368">
    <property type="entry name" value="FADPNR"/>
</dbReference>
<dbReference type="PATRIC" id="fig|595434.4.peg.4191"/>
<dbReference type="GO" id="GO:0050451">
    <property type="term" value="F:CoA-disulfide reductase (NADPH) activity"/>
    <property type="evidence" value="ECO:0007669"/>
    <property type="project" value="UniProtKB-EC"/>
</dbReference>
<dbReference type="Gene3D" id="3.50.50.60">
    <property type="entry name" value="FAD/NAD(P)-binding domain"/>
    <property type="match status" value="2"/>
</dbReference>
<dbReference type="Pfam" id="PF00581">
    <property type="entry name" value="Rhodanese"/>
    <property type="match status" value="1"/>
</dbReference>
<dbReference type="PROSITE" id="PS50206">
    <property type="entry name" value="RHODANESE_3"/>
    <property type="match status" value="1"/>
</dbReference>
<dbReference type="SMART" id="SM00450">
    <property type="entry name" value="RHOD"/>
    <property type="match status" value="1"/>
</dbReference>
<dbReference type="OrthoDB" id="9802028at2"/>
<sequence length="560" mass="59118">MSADSNAPVRLVIVGGVAGGASAATRARRMNEQAEIILFEKDHDVSFANCGLPYHIGQEIEDRDALVVASADFLRRRFRLDVRTREEVVSIDRANQTVTVRRHGVTSGQDETYSQAYDKLILAPGASPIVPDLPGVDADNVLTLRNLVDMDRIKAHVDSGAVRRAVVVGAGYIGLEMVEQLRLRGVAVELVELRDQVLPLLDHEMAQPIEDALHRNNVGVHLGVGLQSISCEGGTATSVCLSDGKKLSTELVILGIGVRPNAGLASEAGLEIGGTGGIAVDEFSRTSDPDIYAVGDVSEPVFGPLGKPMRVPLAGPANRSGRLAGEHAVTGESAAATPVWGTSVVRVFDVSVGMTGLTRASAERCGKEATSVTIVAKHHAGYFPGAETMTLKLVYEPGTGKVMGAQCVGGEGIDKRIDVIATAMHFGGTARDLTGLDLAYAPPFGSAKDPVHMAGFAACNALDGIESFRDSDASLSDVQVVDVRGATEIEKAPLQEAAGAIHIPVDELRDRLDELDRHQPTVVSCAVGVRGHIAARILRQNGFDVQNLSGGATVRNRCFE</sequence>
<name>A0A0J1BAK0_RHOIS</name>
<dbReference type="PANTHER" id="PTHR43429">
    <property type="entry name" value="PYRIDINE NUCLEOTIDE-DISULFIDE OXIDOREDUCTASE DOMAIN-CONTAINING"/>
    <property type="match status" value="1"/>
</dbReference>
<reference evidence="8" key="1">
    <citation type="submission" date="2015-05" db="EMBL/GenBank/DDBJ databases">
        <title>Permanent draft genome of Rhodopirellula islandicus K833.</title>
        <authorList>
            <person name="Kizina J."/>
            <person name="Richter M."/>
            <person name="Glockner F.O."/>
            <person name="Harder J."/>
        </authorList>
    </citation>
    <scope>NUCLEOTIDE SEQUENCE [LARGE SCALE GENOMIC DNA]</scope>
    <source>
        <strain evidence="8">K833</strain>
    </source>
</reference>
<dbReference type="Proteomes" id="UP000036367">
    <property type="component" value="Unassembled WGS sequence"/>
</dbReference>
<dbReference type="SUPFAM" id="SSF52821">
    <property type="entry name" value="Rhodanese/Cell cycle control phosphatase"/>
    <property type="match status" value="1"/>
</dbReference>
<feature type="domain" description="Rhodanese" evidence="7">
    <location>
        <begin position="474"/>
        <end position="551"/>
    </location>
</feature>
<evidence type="ECO:0000256" key="3">
    <source>
        <dbReference type="ARBA" id="ARBA00022630"/>
    </source>
</evidence>
<dbReference type="SUPFAM" id="SSF51905">
    <property type="entry name" value="FAD/NAD(P)-binding domain"/>
    <property type="match status" value="2"/>
</dbReference>